<feature type="compositionally biased region" description="Polar residues" evidence="1">
    <location>
        <begin position="105"/>
        <end position="121"/>
    </location>
</feature>
<reference evidence="3 4" key="1">
    <citation type="submission" date="2020-08" db="EMBL/GenBank/DDBJ databases">
        <title>Plant Genome Project.</title>
        <authorList>
            <person name="Zhang R.-G."/>
        </authorList>
    </citation>
    <scope>NUCLEOTIDE SEQUENCE [LARGE SCALE GENOMIC DNA]</scope>
    <source>
        <tissue evidence="3">Rhizome</tissue>
    </source>
</reference>
<proteinExistence type="predicted"/>
<feature type="compositionally biased region" description="Low complexity" evidence="1">
    <location>
        <begin position="159"/>
        <end position="170"/>
    </location>
</feature>
<feature type="domain" description="Cleavage stimulation factor subunit 2 hinge" evidence="2">
    <location>
        <begin position="4"/>
        <end position="66"/>
    </location>
</feature>
<dbReference type="AlphaFoldDB" id="A0A8J5KX30"/>
<dbReference type="Proteomes" id="UP000734854">
    <property type="component" value="Unassembled WGS sequence"/>
</dbReference>
<dbReference type="PANTHER" id="PTHR47866">
    <property type="entry name" value="HYDROXYPROLINE-RICH GLYCOPROTEIN FAMILY PROTEIN"/>
    <property type="match status" value="1"/>
</dbReference>
<dbReference type="PANTHER" id="PTHR47866:SF2">
    <property type="entry name" value="HYDROXYPROLINE-RICH GLYCOPROTEIN FAMILY PROTEIN"/>
    <property type="match status" value="1"/>
</dbReference>
<feature type="compositionally biased region" description="Low complexity" evidence="1">
    <location>
        <begin position="71"/>
        <end position="87"/>
    </location>
</feature>
<evidence type="ECO:0000256" key="1">
    <source>
        <dbReference type="SAM" id="MobiDB-lite"/>
    </source>
</evidence>
<dbReference type="Pfam" id="PF14327">
    <property type="entry name" value="CSTF2_hinge"/>
    <property type="match status" value="1"/>
</dbReference>
<gene>
    <name evidence="3" type="ORF">ZIOFF_039298</name>
</gene>
<sequence>MPAGDGLTSQFANLPKAQLYEIMSQMKVLIDQNQKQARQILIDNPQLTRALFQAQIMLGMVQPPKVMPNLQQQQISQPQPAQIGQPSNAQDSQKQSAKLVGQGEPSLSQNPPSARSQQLTQPSLPLPVASVPSLTGQSLQIPLPPSAPQAKSFPPMQIPSVPAHSSHHPSLTLPAPGPPHNSTLPSHMPMVSVQPQQSLQNPGIFNQALQPPLPLQPRPMQTFNHQLQPHMAHSLAFQPPNVPHQLPLHNLFNPGAGPSASFLQGQLPLPNQLLPQHIYQVGSHLGPDYANQIGNAMQIDRGTPWAPGPSELSKMGAQVPGLAPLMASGQMAGGSSGQPPRPPPVIGFMMLPLFILFHKSELVSLIMTKKRPCLIYSSLFAVDSRNGEGIASASYEPYSRTDPSFTSRAEESSVSTSGHAKIVVISLIPLRIHVFMTEEGGLMAQHRHGIDLALLFVLMAFIP</sequence>
<feature type="region of interest" description="Disordered" evidence="1">
    <location>
        <begin position="69"/>
        <end position="184"/>
    </location>
</feature>
<organism evidence="3 4">
    <name type="scientific">Zingiber officinale</name>
    <name type="common">Ginger</name>
    <name type="synonym">Amomum zingiber</name>
    <dbReference type="NCBI Taxonomy" id="94328"/>
    <lineage>
        <taxon>Eukaryota</taxon>
        <taxon>Viridiplantae</taxon>
        <taxon>Streptophyta</taxon>
        <taxon>Embryophyta</taxon>
        <taxon>Tracheophyta</taxon>
        <taxon>Spermatophyta</taxon>
        <taxon>Magnoliopsida</taxon>
        <taxon>Liliopsida</taxon>
        <taxon>Zingiberales</taxon>
        <taxon>Zingiberaceae</taxon>
        <taxon>Zingiber</taxon>
    </lineage>
</organism>
<feature type="compositionally biased region" description="Low complexity" evidence="1">
    <location>
        <begin position="122"/>
        <end position="134"/>
    </location>
</feature>
<keyword evidence="4" id="KW-1185">Reference proteome</keyword>
<comment type="caution">
    <text evidence="3">The sequence shown here is derived from an EMBL/GenBank/DDBJ whole genome shotgun (WGS) entry which is preliminary data.</text>
</comment>
<dbReference type="EMBL" id="JACMSC010000011">
    <property type="protein sequence ID" value="KAG6499509.1"/>
    <property type="molecule type" value="Genomic_DNA"/>
</dbReference>
<evidence type="ECO:0000313" key="4">
    <source>
        <dbReference type="Proteomes" id="UP000734854"/>
    </source>
</evidence>
<accession>A0A8J5KX30</accession>
<evidence type="ECO:0000259" key="2">
    <source>
        <dbReference type="Pfam" id="PF14327"/>
    </source>
</evidence>
<dbReference type="Gene3D" id="1.25.40.630">
    <property type="match status" value="1"/>
</dbReference>
<evidence type="ECO:0000313" key="3">
    <source>
        <dbReference type="EMBL" id="KAG6499509.1"/>
    </source>
</evidence>
<name>A0A8J5KX30_ZINOF</name>
<dbReference type="InterPro" id="IPR025742">
    <property type="entry name" value="CSTF2_hinge"/>
</dbReference>
<protein>
    <recommendedName>
        <fullName evidence="2">Cleavage stimulation factor subunit 2 hinge domain-containing protein</fullName>
    </recommendedName>
</protein>